<evidence type="ECO:0000256" key="4">
    <source>
        <dbReference type="ARBA" id="ARBA00022729"/>
    </source>
</evidence>
<keyword evidence="5 7" id="KW-1133">Transmembrane helix</keyword>
<dbReference type="GO" id="GO:0005789">
    <property type="term" value="C:endoplasmic reticulum membrane"/>
    <property type="evidence" value="ECO:0007669"/>
    <property type="project" value="UniProtKB-SubCell"/>
</dbReference>
<dbReference type="PANTHER" id="PTHR13148">
    <property type="entry name" value="PER1-RELATED"/>
    <property type="match status" value="1"/>
</dbReference>
<dbReference type="VEuPathDB" id="MicrosporidiaDB:NBO_41g0015"/>
<feature type="transmembrane region" description="Helical" evidence="7">
    <location>
        <begin position="154"/>
        <end position="176"/>
    </location>
</feature>
<feature type="transmembrane region" description="Helical" evidence="7">
    <location>
        <begin position="251"/>
        <end position="269"/>
    </location>
</feature>
<evidence type="ECO:0000256" key="3">
    <source>
        <dbReference type="ARBA" id="ARBA00022692"/>
    </source>
</evidence>
<feature type="transmembrane region" description="Helical" evidence="7">
    <location>
        <begin position="69"/>
        <end position="87"/>
    </location>
</feature>
<reference evidence="8 9" key="1">
    <citation type="journal article" date="2013" name="BMC Genomics">
        <title>Comparative genomics of parasitic silkworm microsporidia reveal an association between genome expansion and host adaptation.</title>
        <authorList>
            <person name="Pan G."/>
            <person name="Xu J."/>
            <person name="Li T."/>
            <person name="Xia Q."/>
            <person name="Liu S.L."/>
            <person name="Zhang G."/>
            <person name="Li S."/>
            <person name="Li C."/>
            <person name="Liu H."/>
            <person name="Yang L."/>
            <person name="Liu T."/>
            <person name="Zhang X."/>
            <person name="Wu Z."/>
            <person name="Fan W."/>
            <person name="Dang X."/>
            <person name="Xiang H."/>
            <person name="Tao M."/>
            <person name="Li Y."/>
            <person name="Hu J."/>
            <person name="Li Z."/>
            <person name="Lin L."/>
            <person name="Luo J."/>
            <person name="Geng L."/>
            <person name="Wang L."/>
            <person name="Long M."/>
            <person name="Wan Y."/>
            <person name="He N."/>
            <person name="Zhang Z."/>
            <person name="Lu C."/>
            <person name="Keeling P.J."/>
            <person name="Wang J."/>
            <person name="Xiang Z."/>
            <person name="Zhou Z."/>
        </authorList>
    </citation>
    <scope>NUCLEOTIDE SEQUENCE [LARGE SCALE GENOMIC DNA]</scope>
    <source>
        <strain evidence="9">CQ1 / CVCC 102059</strain>
    </source>
</reference>
<gene>
    <name evidence="8" type="primary">PGAP3</name>
    <name evidence="8" type="ORF">NBO_41g0015</name>
</gene>
<protein>
    <recommendedName>
        <fullName evidence="7">Post-GPI attachment to proteins factor 3</fullName>
    </recommendedName>
</protein>
<evidence type="ECO:0000256" key="7">
    <source>
        <dbReference type="RuleBase" id="RU365066"/>
    </source>
</evidence>
<accession>R0M7R9</accession>
<feature type="transmembrane region" description="Helical" evidence="7">
    <location>
        <begin position="188"/>
        <end position="210"/>
    </location>
</feature>
<dbReference type="OMA" id="PIPIWWA"/>
<dbReference type="OrthoDB" id="419770at2759"/>
<dbReference type="Proteomes" id="UP000016927">
    <property type="component" value="Unassembled WGS sequence"/>
</dbReference>
<sequence length="277" mass="32719">MGYEICAKKCSEMGEDVIKTNFLDTLLQRSKGHKIGFFCHFACLKTLNLKNAKRNGRWGFQPLLGMNEFFSSIFSLATLFVNIYSFNKHIRPKLKGDHISNLYLIQYYITNIAFISSFLFHMHENTLTRHSDYFFAFLVLVYALFISLVRILRIFFTVGPVFLFQIQSLFTIFYSYHVYRMLSIEFDYAYNKVICIFIVSGIFINHLIIYLRYRHQPHAKNILFFTALFFIAGFIEIQDIPPYAYLVDSHAMWHLISCLSTPFYSSFWSEDMRINGH</sequence>
<evidence type="ECO:0000256" key="6">
    <source>
        <dbReference type="ARBA" id="ARBA00023136"/>
    </source>
</evidence>
<proteinExistence type="inferred from homology"/>
<dbReference type="InterPro" id="IPR007217">
    <property type="entry name" value="Per1-like"/>
</dbReference>
<evidence type="ECO:0000256" key="2">
    <source>
        <dbReference type="ARBA" id="ARBA00022502"/>
    </source>
</evidence>
<evidence type="ECO:0000256" key="5">
    <source>
        <dbReference type="ARBA" id="ARBA00022989"/>
    </source>
</evidence>
<dbReference type="GO" id="GO:0016788">
    <property type="term" value="F:hydrolase activity, acting on ester bonds"/>
    <property type="evidence" value="ECO:0007669"/>
    <property type="project" value="TreeGrafter"/>
</dbReference>
<feature type="transmembrane region" description="Helical" evidence="7">
    <location>
        <begin position="133"/>
        <end position="149"/>
    </location>
</feature>
<dbReference type="Pfam" id="PF04080">
    <property type="entry name" value="Per1"/>
    <property type="match status" value="1"/>
</dbReference>
<dbReference type="GO" id="GO:0006506">
    <property type="term" value="P:GPI anchor biosynthetic process"/>
    <property type="evidence" value="ECO:0007669"/>
    <property type="project" value="UniProtKB-KW"/>
</dbReference>
<evidence type="ECO:0000256" key="1">
    <source>
        <dbReference type="ARBA" id="ARBA00004127"/>
    </source>
</evidence>
<keyword evidence="3 7" id="KW-0812">Transmembrane</keyword>
<comment type="function">
    <text evidence="7">Involved in the lipid remodeling steps of GPI-anchor maturation.</text>
</comment>
<name>R0M7R9_NOSB1</name>
<dbReference type="AlphaFoldDB" id="R0M7R9"/>
<dbReference type="STRING" id="578461.R0M7R9"/>
<comment type="subcellular location">
    <subcellularLocation>
        <location evidence="1">Endomembrane system</location>
        <topology evidence="1">Multi-pass membrane protein</topology>
    </subcellularLocation>
    <subcellularLocation>
        <location evidence="7">Endoplasmic reticulum membrane</location>
        <topology evidence="7">Multi-pass membrane protein</topology>
    </subcellularLocation>
</comment>
<dbReference type="PANTHER" id="PTHR13148:SF0">
    <property type="entry name" value="POST-GPI ATTACHMENT TO PROTEINS FACTOR 3"/>
    <property type="match status" value="1"/>
</dbReference>
<dbReference type="HOGENOM" id="CLU_032917_2_1_1"/>
<keyword evidence="6 7" id="KW-0472">Membrane</keyword>
<comment type="similarity">
    <text evidence="7">Belongs to the PGAP3 family.</text>
</comment>
<keyword evidence="2 7" id="KW-0337">GPI-anchor biosynthesis</keyword>
<keyword evidence="9" id="KW-1185">Reference proteome</keyword>
<evidence type="ECO:0000313" key="9">
    <source>
        <dbReference type="Proteomes" id="UP000016927"/>
    </source>
</evidence>
<keyword evidence="4" id="KW-0732">Signal</keyword>
<feature type="transmembrane region" description="Helical" evidence="7">
    <location>
        <begin position="99"/>
        <end position="121"/>
    </location>
</feature>
<evidence type="ECO:0000313" key="8">
    <source>
        <dbReference type="EMBL" id="EOB14039.1"/>
    </source>
</evidence>
<feature type="transmembrane region" description="Helical" evidence="7">
    <location>
        <begin position="222"/>
        <end position="245"/>
    </location>
</feature>
<keyword evidence="7" id="KW-0256">Endoplasmic reticulum</keyword>
<organism evidence="8 9">
    <name type="scientific">Nosema bombycis (strain CQ1 / CVCC 102059)</name>
    <name type="common">Microsporidian parasite</name>
    <name type="synonym">Pebrine of silkworm</name>
    <dbReference type="NCBI Taxonomy" id="578461"/>
    <lineage>
        <taxon>Eukaryota</taxon>
        <taxon>Fungi</taxon>
        <taxon>Fungi incertae sedis</taxon>
        <taxon>Microsporidia</taxon>
        <taxon>Nosematidae</taxon>
        <taxon>Nosema</taxon>
    </lineage>
</organism>
<dbReference type="EMBL" id="KB908949">
    <property type="protein sequence ID" value="EOB14039.1"/>
    <property type="molecule type" value="Genomic_DNA"/>
</dbReference>